<evidence type="ECO:0000313" key="9">
    <source>
        <dbReference type="Proteomes" id="UP001565368"/>
    </source>
</evidence>
<dbReference type="RefSeq" id="XP_069205331.1">
    <property type="nucleotide sequence ID" value="XM_069357394.1"/>
</dbReference>
<keyword evidence="6" id="KW-0472">Membrane</keyword>
<dbReference type="Proteomes" id="UP001565368">
    <property type="component" value="Unassembled WGS sequence"/>
</dbReference>
<keyword evidence="4" id="KW-1015">Disulfide bond</keyword>
<sequence length="374" mass="38982">MPPAPSPPPPHLAVEAAPAPSMSAKAPWCVGSCFAHANTTGCPGFSSLRCLCESDTFLSSVQGCWLAVCTGDAYAFAQAYAEAQCAGVAGTRLVTHTVAGQPAVATNSYLPPVVLSRAVWNIQAIMSSICSVLLLAALALGFLSCRNQARRAAQQAATSAWSGIGSALGGSRHATVGSMSRPAAAHFSHSRARSRGADESFVGMESFFLPSRVSGPLPAPVAAKKKFTNRITEEEWEMGDVGEGPSSEGGHRARQLTWDDGSDDSEAEPPLSASSRFTNRLSARTQAAADRLSLSTAPSDASHEVFIATRVHLSSPRPGHSPPPSAASTGFEAQQQLTLWDNDSALESDFAAGNAFLAERGAGRDKGKGRATWD</sequence>
<keyword evidence="2" id="KW-0964">Secreted</keyword>
<evidence type="ECO:0000313" key="8">
    <source>
        <dbReference type="EMBL" id="KAL1405387.1"/>
    </source>
</evidence>
<feature type="region of interest" description="Disordered" evidence="5">
    <location>
        <begin position="234"/>
        <end position="278"/>
    </location>
</feature>
<gene>
    <name evidence="8" type="ORF">Q8F55_009018</name>
</gene>
<reference evidence="8 9" key="1">
    <citation type="submission" date="2023-08" db="EMBL/GenBank/DDBJ databases">
        <title>Annotated Genome Sequence of Vanrija albida AlHP1.</title>
        <authorList>
            <person name="Herzog R."/>
        </authorList>
    </citation>
    <scope>NUCLEOTIDE SEQUENCE [LARGE SCALE GENOMIC DNA]</scope>
    <source>
        <strain evidence="8 9">AlHP1</strain>
    </source>
</reference>
<feature type="transmembrane region" description="Helical" evidence="6">
    <location>
        <begin position="118"/>
        <end position="143"/>
    </location>
</feature>
<dbReference type="GeneID" id="95990061"/>
<evidence type="ECO:0000256" key="2">
    <source>
        <dbReference type="ARBA" id="ARBA00022525"/>
    </source>
</evidence>
<evidence type="ECO:0000259" key="7">
    <source>
        <dbReference type="PROSITE" id="PS52012"/>
    </source>
</evidence>
<evidence type="ECO:0000256" key="1">
    <source>
        <dbReference type="ARBA" id="ARBA00004613"/>
    </source>
</evidence>
<keyword evidence="6" id="KW-1133">Transmembrane helix</keyword>
<evidence type="ECO:0000256" key="6">
    <source>
        <dbReference type="SAM" id="Phobius"/>
    </source>
</evidence>
<name>A0ABR3PSG7_9TREE</name>
<feature type="region of interest" description="Disordered" evidence="5">
    <location>
        <begin position="313"/>
        <end position="333"/>
    </location>
</feature>
<dbReference type="InterPro" id="IPR008427">
    <property type="entry name" value="Extracellular_membr_CFEM_dom"/>
</dbReference>
<organism evidence="8 9">
    <name type="scientific">Vanrija albida</name>
    <dbReference type="NCBI Taxonomy" id="181172"/>
    <lineage>
        <taxon>Eukaryota</taxon>
        <taxon>Fungi</taxon>
        <taxon>Dikarya</taxon>
        <taxon>Basidiomycota</taxon>
        <taxon>Agaricomycotina</taxon>
        <taxon>Tremellomycetes</taxon>
        <taxon>Trichosporonales</taxon>
        <taxon>Trichosporonaceae</taxon>
        <taxon>Vanrija</taxon>
    </lineage>
</organism>
<keyword evidence="3" id="KW-0732">Signal</keyword>
<evidence type="ECO:0000256" key="4">
    <source>
        <dbReference type="ARBA" id="ARBA00023157"/>
    </source>
</evidence>
<dbReference type="Pfam" id="PF05730">
    <property type="entry name" value="CFEM"/>
    <property type="match status" value="1"/>
</dbReference>
<evidence type="ECO:0000256" key="3">
    <source>
        <dbReference type="ARBA" id="ARBA00022729"/>
    </source>
</evidence>
<proteinExistence type="predicted"/>
<dbReference type="PROSITE" id="PS52012">
    <property type="entry name" value="CFEM"/>
    <property type="match status" value="1"/>
</dbReference>
<feature type="domain" description="CFEM" evidence="7">
    <location>
        <begin position="1"/>
        <end position="108"/>
    </location>
</feature>
<accession>A0ABR3PSG7</accession>
<evidence type="ECO:0000256" key="5">
    <source>
        <dbReference type="SAM" id="MobiDB-lite"/>
    </source>
</evidence>
<keyword evidence="9" id="KW-1185">Reference proteome</keyword>
<comment type="subcellular location">
    <subcellularLocation>
        <location evidence="1">Secreted</location>
    </subcellularLocation>
</comment>
<protein>
    <recommendedName>
        <fullName evidence="7">CFEM domain-containing protein</fullName>
    </recommendedName>
</protein>
<comment type="caution">
    <text evidence="8">The sequence shown here is derived from an EMBL/GenBank/DDBJ whole genome shotgun (WGS) entry which is preliminary data.</text>
</comment>
<dbReference type="EMBL" id="JBBXJM010000007">
    <property type="protein sequence ID" value="KAL1405387.1"/>
    <property type="molecule type" value="Genomic_DNA"/>
</dbReference>
<keyword evidence="6" id="KW-0812">Transmembrane</keyword>